<reference evidence="3" key="1">
    <citation type="journal article" date="2023" name="bioRxiv">
        <title>Scaffold-level genome assemblies of two parasitoid biocontrol wasps reveal the parthenogenesis mechanism and an associated novel virus.</title>
        <authorList>
            <person name="Inwood S."/>
            <person name="Skelly J."/>
            <person name="Guhlin J."/>
            <person name="Harrop T."/>
            <person name="Goldson S."/>
            <person name="Dearden P."/>
        </authorList>
    </citation>
    <scope>NUCLEOTIDE SEQUENCE</scope>
    <source>
        <strain evidence="3">Irish</strain>
        <tissue evidence="3">Whole body</tissue>
    </source>
</reference>
<feature type="non-terminal residue" evidence="3">
    <location>
        <position position="1"/>
    </location>
</feature>
<evidence type="ECO:0000313" key="3">
    <source>
        <dbReference type="EMBL" id="KAK0160176.1"/>
    </source>
</evidence>
<feature type="signal peptide" evidence="2">
    <location>
        <begin position="1"/>
        <end position="19"/>
    </location>
</feature>
<comment type="similarity">
    <text evidence="1">Belongs to the heparin-binding growth factors family.</text>
</comment>
<evidence type="ECO:0000256" key="2">
    <source>
        <dbReference type="SAM" id="SignalP"/>
    </source>
</evidence>
<dbReference type="Proteomes" id="UP001168990">
    <property type="component" value="Unassembled WGS sequence"/>
</dbReference>
<accession>A0AA39C950</accession>
<dbReference type="SMART" id="SM00442">
    <property type="entry name" value="FGF"/>
    <property type="match status" value="1"/>
</dbReference>
<dbReference type="AlphaFoldDB" id="A0AA39C950"/>
<dbReference type="CDD" id="cd23307">
    <property type="entry name" value="beta-trefoil_FGF8-like"/>
    <property type="match status" value="1"/>
</dbReference>
<feature type="chain" id="PRO_5041395337" description="Fibroblast growth factor 18" evidence="2">
    <location>
        <begin position="20"/>
        <end position="254"/>
    </location>
</feature>
<evidence type="ECO:0000256" key="1">
    <source>
        <dbReference type="ARBA" id="ARBA00007936"/>
    </source>
</evidence>
<comment type="caution">
    <text evidence="3">The sequence shown here is derived from an EMBL/GenBank/DDBJ whole genome shotgun (WGS) entry which is preliminary data.</text>
</comment>
<gene>
    <name evidence="3" type="ORF">PV328_007606</name>
</gene>
<evidence type="ECO:0000313" key="4">
    <source>
        <dbReference type="Proteomes" id="UP001168990"/>
    </source>
</evidence>
<proteinExistence type="inferred from homology"/>
<reference evidence="3" key="2">
    <citation type="submission" date="2023-03" db="EMBL/GenBank/DDBJ databases">
        <authorList>
            <person name="Inwood S.N."/>
            <person name="Skelly J.G."/>
            <person name="Guhlin J."/>
            <person name="Harrop T.W.R."/>
            <person name="Goldson S.G."/>
            <person name="Dearden P.K."/>
        </authorList>
    </citation>
    <scope>NUCLEOTIDE SEQUENCE</scope>
    <source>
        <strain evidence="3">Irish</strain>
        <tissue evidence="3">Whole body</tissue>
    </source>
</reference>
<dbReference type="InterPro" id="IPR008996">
    <property type="entry name" value="IL1/FGF"/>
</dbReference>
<protein>
    <recommendedName>
        <fullName evidence="5">Fibroblast growth factor 18</fullName>
    </recommendedName>
</protein>
<organism evidence="3 4">
    <name type="scientific">Microctonus aethiopoides</name>
    <dbReference type="NCBI Taxonomy" id="144406"/>
    <lineage>
        <taxon>Eukaryota</taxon>
        <taxon>Metazoa</taxon>
        <taxon>Ecdysozoa</taxon>
        <taxon>Arthropoda</taxon>
        <taxon>Hexapoda</taxon>
        <taxon>Insecta</taxon>
        <taxon>Pterygota</taxon>
        <taxon>Neoptera</taxon>
        <taxon>Endopterygota</taxon>
        <taxon>Hymenoptera</taxon>
        <taxon>Apocrita</taxon>
        <taxon>Ichneumonoidea</taxon>
        <taxon>Braconidae</taxon>
        <taxon>Euphorinae</taxon>
        <taxon>Microctonus</taxon>
    </lineage>
</organism>
<dbReference type="Pfam" id="PF00167">
    <property type="entry name" value="FGF"/>
    <property type="match status" value="1"/>
</dbReference>
<keyword evidence="4" id="KW-1185">Reference proteome</keyword>
<dbReference type="SUPFAM" id="SSF50353">
    <property type="entry name" value="Cytokine"/>
    <property type="match status" value="1"/>
</dbReference>
<sequence>LPQLAVLAKILCLLMVVMCGAVPAMVRSVSLYSTCSSGNITVIGRTVKAMARDDIIAPFQKLTTQSDDFSRKLYIFAEKSQRYICFNKRWKPVALPKKQRDAMCQFYETYNGPYLRYRSAVDNTKYLGFNKYGKPIKGQRGRQECFNFMKYNPSFSINDHNDWMTGNAPGDHHRRDVIHRKHHHQQQPQQRQIHQQLLAHRTKKNLLQSDEISRELITTHRHRHSNRLKQPHDELAVISRRRQHNNRHIDMSKY</sequence>
<dbReference type="EMBL" id="JAQQBS010001423">
    <property type="protein sequence ID" value="KAK0160176.1"/>
    <property type="molecule type" value="Genomic_DNA"/>
</dbReference>
<keyword evidence="2" id="KW-0732">Signal</keyword>
<dbReference type="InterPro" id="IPR002209">
    <property type="entry name" value="Fibroblast_GF_fam"/>
</dbReference>
<dbReference type="GO" id="GO:0008083">
    <property type="term" value="F:growth factor activity"/>
    <property type="evidence" value="ECO:0007669"/>
    <property type="project" value="InterPro"/>
</dbReference>
<name>A0AA39C950_9HYME</name>
<dbReference type="Gene3D" id="2.80.10.50">
    <property type="match status" value="1"/>
</dbReference>
<evidence type="ECO:0008006" key="5">
    <source>
        <dbReference type="Google" id="ProtNLM"/>
    </source>
</evidence>